<keyword evidence="3" id="KW-1185">Reference proteome</keyword>
<feature type="repeat" description="PPR" evidence="2">
    <location>
        <begin position="74"/>
        <end position="108"/>
    </location>
</feature>
<dbReference type="InterPro" id="IPR011990">
    <property type="entry name" value="TPR-like_helical_dom_sf"/>
</dbReference>
<reference evidence="4 5" key="1">
    <citation type="submission" date="2025-04" db="UniProtKB">
        <authorList>
            <consortium name="RefSeq"/>
        </authorList>
    </citation>
    <scope>IDENTIFICATION</scope>
</reference>
<dbReference type="GO" id="GO:0009451">
    <property type="term" value="P:RNA modification"/>
    <property type="evidence" value="ECO:0007669"/>
    <property type="project" value="InterPro"/>
</dbReference>
<dbReference type="NCBIfam" id="TIGR00756">
    <property type="entry name" value="PPR"/>
    <property type="match status" value="7"/>
</dbReference>
<dbReference type="RefSeq" id="XP_030546207.1">
    <property type="nucleotide sequence ID" value="XM_030690347.1"/>
</dbReference>
<feature type="repeat" description="PPR" evidence="2">
    <location>
        <begin position="210"/>
        <end position="244"/>
    </location>
</feature>
<dbReference type="GeneID" id="115752249"/>
<dbReference type="AlphaFoldDB" id="A0A8B8QI48"/>
<dbReference type="FunFam" id="1.25.40.10:FF:000285">
    <property type="entry name" value="Pentatricopeptide repeat-containing protein, chloroplastic"/>
    <property type="match status" value="1"/>
</dbReference>
<sequence length="640" mass="70720">MRIWQSFSPLQANNLLQLCCDSGSLAQCKQVHQRIVQHGLHVDPFVATKLTQSYADLDDFASAKKLFRKLLRPNVFAWTAILAYCSRNGMFGDCLGTYCEMKLKGVVPDGYVFPKILRACAQLGCSEVGAFVHKDVIVCACESNVQVCNSLIDMYGKCGDVECARQVFDQMCGRDLLSWNSMISGYIWNGLHSSAVELLPVMRLDGLGPDIVTWNLVMDAYCQMGLFDEARNVLRQIKEPNIISWTTLISGYTKIGKHKTSLEVFLDMVNTGKVYPDVRTLSSALTSCRHIGALVIGKEIHAHGIKTESRSLFYNSAGAALLTMYAKCGKIQEARSVFKQMDKSDFVTWNAMILGFVDLGYGNSAIDCFIEMLNLGIAFDQITLSTLLPVCDLTMGKQIHAYIQKNRSLSGVIVWNALIHMYSKRGCIQSATSIFSNMGTKDLISWNSLIGGFGMHGHGEAALQLLQEMKVSGFLPNSVTFTSALSACSHSGLVNEGLRLFNSMPSFGLTPTLEHFACVVDMLARAGQLEDAVELIRKMPSLPDKRTWGALLAACQAYHNVDVACLAAEALIRLEPDHAGHYVTLANIYAKAGRWHDAVRVRKVMEGQKLVKPFGYSWVEGEDQRDDGRSDRRSDLSCAL</sequence>
<dbReference type="SUPFAM" id="SSF48452">
    <property type="entry name" value="TPR-like"/>
    <property type="match status" value="1"/>
</dbReference>
<dbReference type="KEGG" id="rarg:115752249"/>
<feature type="repeat" description="PPR" evidence="2">
    <location>
        <begin position="442"/>
        <end position="476"/>
    </location>
</feature>
<keyword evidence="1" id="KW-0677">Repeat</keyword>
<dbReference type="Proteomes" id="UP000827889">
    <property type="component" value="Chromosome 6"/>
</dbReference>
<dbReference type="PANTHER" id="PTHR47926:SF342">
    <property type="entry name" value="TETRATRICOPEPTIDE-LIKE HELICAL DOMAIN-CONTAINING PROTEIN-RELATED"/>
    <property type="match status" value="1"/>
</dbReference>
<name>A0A8B8QI48_9MYRT</name>
<dbReference type="RefSeq" id="XP_030546208.1">
    <property type="nucleotide sequence ID" value="XM_030690348.1"/>
</dbReference>
<dbReference type="OrthoDB" id="185373at2759"/>
<accession>A0A8B8QI48</accession>
<dbReference type="Pfam" id="PF13041">
    <property type="entry name" value="PPR_2"/>
    <property type="match status" value="4"/>
</dbReference>
<dbReference type="InterPro" id="IPR046960">
    <property type="entry name" value="PPR_At4g14850-like_plant"/>
</dbReference>
<feature type="repeat" description="PPR" evidence="2">
    <location>
        <begin position="345"/>
        <end position="379"/>
    </location>
</feature>
<dbReference type="Pfam" id="PF01535">
    <property type="entry name" value="PPR"/>
    <property type="match status" value="3"/>
</dbReference>
<evidence type="ECO:0000313" key="5">
    <source>
        <dbReference type="RefSeq" id="XP_030546208.1"/>
    </source>
</evidence>
<evidence type="ECO:0000256" key="2">
    <source>
        <dbReference type="PROSITE-ProRule" id="PRU00708"/>
    </source>
</evidence>
<evidence type="ECO:0000256" key="1">
    <source>
        <dbReference type="ARBA" id="ARBA00022737"/>
    </source>
</evidence>
<dbReference type="InterPro" id="IPR002885">
    <property type="entry name" value="PPR_rpt"/>
</dbReference>
<feature type="repeat" description="PPR" evidence="2">
    <location>
        <begin position="144"/>
        <end position="178"/>
    </location>
</feature>
<dbReference type="Pfam" id="PF20431">
    <property type="entry name" value="E_motif"/>
    <property type="match status" value="1"/>
</dbReference>
<gene>
    <name evidence="4 5" type="primary">LOC115752249</name>
</gene>
<protein>
    <submittedName>
        <fullName evidence="4 5">Pentatricopeptide repeat-containing protein DOT4, chloroplastic-like</fullName>
    </submittedName>
</protein>
<organism evidence="3 5">
    <name type="scientific">Rhodamnia argentea</name>
    <dbReference type="NCBI Taxonomy" id="178133"/>
    <lineage>
        <taxon>Eukaryota</taxon>
        <taxon>Viridiplantae</taxon>
        <taxon>Streptophyta</taxon>
        <taxon>Embryophyta</taxon>
        <taxon>Tracheophyta</taxon>
        <taxon>Spermatophyta</taxon>
        <taxon>Magnoliopsida</taxon>
        <taxon>eudicotyledons</taxon>
        <taxon>Gunneridae</taxon>
        <taxon>Pentapetalae</taxon>
        <taxon>rosids</taxon>
        <taxon>malvids</taxon>
        <taxon>Myrtales</taxon>
        <taxon>Myrtaceae</taxon>
        <taxon>Myrtoideae</taxon>
        <taxon>Myrteae</taxon>
        <taxon>Australasian group</taxon>
        <taxon>Rhodamnia</taxon>
    </lineage>
</organism>
<evidence type="ECO:0000313" key="3">
    <source>
        <dbReference type="Proteomes" id="UP000827889"/>
    </source>
</evidence>
<dbReference type="PANTHER" id="PTHR47926">
    <property type="entry name" value="PENTATRICOPEPTIDE REPEAT-CONTAINING PROTEIN"/>
    <property type="match status" value="1"/>
</dbReference>
<evidence type="ECO:0000313" key="4">
    <source>
        <dbReference type="RefSeq" id="XP_030546207.1"/>
    </source>
</evidence>
<dbReference type="InterPro" id="IPR046848">
    <property type="entry name" value="E_motif"/>
</dbReference>
<dbReference type="Gene3D" id="1.25.40.10">
    <property type="entry name" value="Tetratricopeptide repeat domain"/>
    <property type="match status" value="5"/>
</dbReference>
<proteinExistence type="predicted"/>
<dbReference type="PROSITE" id="PS51375">
    <property type="entry name" value="PPR"/>
    <property type="match status" value="6"/>
</dbReference>
<dbReference type="GO" id="GO:0003723">
    <property type="term" value="F:RNA binding"/>
    <property type="evidence" value="ECO:0007669"/>
    <property type="project" value="InterPro"/>
</dbReference>
<feature type="repeat" description="PPR" evidence="2">
    <location>
        <begin position="477"/>
        <end position="511"/>
    </location>
</feature>
<dbReference type="Pfam" id="PF12854">
    <property type="entry name" value="PPR_1"/>
    <property type="match status" value="1"/>
</dbReference>
<dbReference type="FunFam" id="1.25.40.10:FF:000090">
    <property type="entry name" value="Pentatricopeptide repeat-containing protein, chloroplastic"/>
    <property type="match status" value="1"/>
</dbReference>